<dbReference type="AlphaFoldDB" id="A0A9W5VW75"/>
<accession>A0A9W5VW75</accession>
<keyword evidence="3" id="KW-1185">Reference proteome</keyword>
<dbReference type="PROSITE" id="PS51186">
    <property type="entry name" value="GNAT"/>
    <property type="match status" value="1"/>
</dbReference>
<feature type="domain" description="N-acetyltransferase" evidence="1">
    <location>
        <begin position="1"/>
        <end position="132"/>
    </location>
</feature>
<reference evidence="2 3" key="1">
    <citation type="submission" date="2013-05" db="EMBL/GenBank/DDBJ databases">
        <title>The Genome Sequence of Actinomyces europaeus ACS-120-V-COL10B.</title>
        <authorList>
            <consortium name="The Broad Institute Genomics Platform"/>
            <person name="Earl A."/>
            <person name="Ward D."/>
            <person name="Feldgarden M."/>
            <person name="Gevers D."/>
            <person name="Saerens B."/>
            <person name="Vaneechoutte M."/>
            <person name="Walker B."/>
            <person name="Young S."/>
            <person name="Zeng Q."/>
            <person name="Gargeya S."/>
            <person name="Fitzgerald M."/>
            <person name="Haas B."/>
            <person name="Abouelleil A."/>
            <person name="Allen A.W."/>
            <person name="Alvarado L."/>
            <person name="Arachchi H.M."/>
            <person name="Berlin A.M."/>
            <person name="Chapman S.B."/>
            <person name="Gainer-Dewar J."/>
            <person name="Goldberg J."/>
            <person name="Griggs A."/>
            <person name="Gujja S."/>
            <person name="Hansen M."/>
            <person name="Howarth C."/>
            <person name="Imamovic A."/>
            <person name="Ireland A."/>
            <person name="Larimer J."/>
            <person name="McCowan C."/>
            <person name="Murphy C."/>
            <person name="Pearson M."/>
            <person name="Poon T.W."/>
            <person name="Priest M."/>
            <person name="Roberts A."/>
            <person name="Saif S."/>
            <person name="Shea T."/>
            <person name="Sisk P."/>
            <person name="Sykes S."/>
            <person name="Wortman J."/>
            <person name="Nusbaum C."/>
            <person name="Birren B."/>
        </authorList>
    </citation>
    <scope>NUCLEOTIDE SEQUENCE [LARGE SCALE GENOMIC DNA]</scope>
    <source>
        <strain evidence="2 3">ACS-120-V-Col10b</strain>
    </source>
</reference>
<sequence>MAASWRESIAAPPTPGFRILTALDSHLVAGFAGAVPAQPVPGVDGLDEGGTEIIALEVDPKYEGQGHRSRLLAAVSDLAQEEGAKNIRVWIVAGDGQKIRFFQEAGFGPAGIMRKLKVGPHHVVEHLWWAKF</sequence>
<comment type="caution">
    <text evidence="2">The sequence shown here is derived from an EMBL/GenBank/DDBJ whole genome shotgun (WGS) entry which is preliminary data.</text>
</comment>
<dbReference type="CDD" id="cd04301">
    <property type="entry name" value="NAT_SF"/>
    <property type="match status" value="1"/>
</dbReference>
<name>A0A9W5VW75_9ACTO</name>
<gene>
    <name evidence="2" type="ORF">HMPREF9238_00350</name>
</gene>
<evidence type="ECO:0000313" key="3">
    <source>
        <dbReference type="Proteomes" id="UP000014387"/>
    </source>
</evidence>
<dbReference type="InterPro" id="IPR000182">
    <property type="entry name" value="GNAT_dom"/>
</dbReference>
<dbReference type="Gene3D" id="3.40.630.30">
    <property type="match status" value="1"/>
</dbReference>
<dbReference type="EMBL" id="AGWN01000001">
    <property type="protein sequence ID" value="EPD30604.1"/>
    <property type="molecule type" value="Genomic_DNA"/>
</dbReference>
<protein>
    <recommendedName>
        <fullName evidence="1">N-acetyltransferase domain-containing protein</fullName>
    </recommendedName>
</protein>
<evidence type="ECO:0000259" key="1">
    <source>
        <dbReference type="PROSITE" id="PS51186"/>
    </source>
</evidence>
<dbReference type="SUPFAM" id="SSF55729">
    <property type="entry name" value="Acyl-CoA N-acyltransferases (Nat)"/>
    <property type="match status" value="1"/>
</dbReference>
<dbReference type="InterPro" id="IPR016181">
    <property type="entry name" value="Acyl_CoA_acyltransferase"/>
</dbReference>
<organism evidence="2 3">
    <name type="scientific">Gleimia europaea ACS-120-V-Col10b</name>
    <dbReference type="NCBI Taxonomy" id="883069"/>
    <lineage>
        <taxon>Bacteria</taxon>
        <taxon>Bacillati</taxon>
        <taxon>Actinomycetota</taxon>
        <taxon>Actinomycetes</taxon>
        <taxon>Actinomycetales</taxon>
        <taxon>Actinomycetaceae</taxon>
        <taxon>Gleimia</taxon>
    </lineage>
</organism>
<dbReference type="Pfam" id="PF00583">
    <property type="entry name" value="Acetyltransf_1"/>
    <property type="match status" value="1"/>
</dbReference>
<dbReference type="GO" id="GO:0016747">
    <property type="term" value="F:acyltransferase activity, transferring groups other than amino-acyl groups"/>
    <property type="evidence" value="ECO:0007669"/>
    <property type="project" value="InterPro"/>
</dbReference>
<dbReference type="Proteomes" id="UP000014387">
    <property type="component" value="Unassembled WGS sequence"/>
</dbReference>
<proteinExistence type="predicted"/>
<evidence type="ECO:0000313" key="2">
    <source>
        <dbReference type="EMBL" id="EPD30604.1"/>
    </source>
</evidence>